<sequence length="209" mass="23591">MLTAGNQTKHIESRKTVSKKINRVSGAIDRQIGGVVDGESRMEVQLLLFKVSSFIVFGMPATNFKFQFLLYSACQHRIIDLYLGHRWGNGRSGNHHSQGTDLYLGHRWGKRRPGNHPSQARSVSGIIDGERDDRETTLHKARSVSGVIDGERDDRETTLHKARSFTRPDLYLGSSMGKETTDKRPFTRPGQISIDGERDDRETTALLKR</sequence>
<evidence type="ECO:0000313" key="3">
    <source>
        <dbReference type="Proteomes" id="UP000796880"/>
    </source>
</evidence>
<protein>
    <submittedName>
        <fullName evidence="2">Uncharacterized protein</fullName>
    </submittedName>
</protein>
<organism evidence="2 3">
    <name type="scientific">Rhamnella rubrinervis</name>
    <dbReference type="NCBI Taxonomy" id="2594499"/>
    <lineage>
        <taxon>Eukaryota</taxon>
        <taxon>Viridiplantae</taxon>
        <taxon>Streptophyta</taxon>
        <taxon>Embryophyta</taxon>
        <taxon>Tracheophyta</taxon>
        <taxon>Spermatophyta</taxon>
        <taxon>Magnoliopsida</taxon>
        <taxon>eudicotyledons</taxon>
        <taxon>Gunneridae</taxon>
        <taxon>Pentapetalae</taxon>
        <taxon>rosids</taxon>
        <taxon>fabids</taxon>
        <taxon>Rosales</taxon>
        <taxon>Rhamnaceae</taxon>
        <taxon>rhamnoid group</taxon>
        <taxon>Rhamneae</taxon>
        <taxon>Rhamnella</taxon>
    </lineage>
</organism>
<evidence type="ECO:0000256" key="1">
    <source>
        <dbReference type="SAM" id="MobiDB-lite"/>
    </source>
</evidence>
<gene>
    <name evidence="2" type="ORF">FNV43_RR05037</name>
</gene>
<feature type="region of interest" description="Disordered" evidence="1">
    <location>
        <begin position="169"/>
        <end position="209"/>
    </location>
</feature>
<keyword evidence="3" id="KW-1185">Reference proteome</keyword>
<evidence type="ECO:0000313" key="2">
    <source>
        <dbReference type="EMBL" id="KAF3454589.1"/>
    </source>
</evidence>
<name>A0A8K0HN75_9ROSA</name>
<reference evidence="2" key="1">
    <citation type="submission" date="2020-03" db="EMBL/GenBank/DDBJ databases">
        <title>A high-quality chromosome-level genome assembly of a woody plant with both climbing and erect habits, Rhamnella rubrinervis.</title>
        <authorList>
            <person name="Lu Z."/>
            <person name="Yang Y."/>
            <person name="Zhu X."/>
            <person name="Sun Y."/>
        </authorList>
    </citation>
    <scope>NUCLEOTIDE SEQUENCE</scope>
    <source>
        <strain evidence="2">BYM</strain>
        <tissue evidence="2">Leaf</tissue>
    </source>
</reference>
<proteinExistence type="predicted"/>
<comment type="caution">
    <text evidence="2">The sequence shown here is derived from an EMBL/GenBank/DDBJ whole genome shotgun (WGS) entry which is preliminary data.</text>
</comment>
<dbReference type="EMBL" id="VOIH02000002">
    <property type="protein sequence ID" value="KAF3454589.1"/>
    <property type="molecule type" value="Genomic_DNA"/>
</dbReference>
<dbReference type="AlphaFoldDB" id="A0A8K0HN75"/>
<accession>A0A8K0HN75</accession>
<dbReference type="Proteomes" id="UP000796880">
    <property type="component" value="Unassembled WGS sequence"/>
</dbReference>